<dbReference type="PANTHER" id="PTHR11361">
    <property type="entry name" value="DNA MISMATCH REPAIR PROTEIN MUTS FAMILY MEMBER"/>
    <property type="match status" value="1"/>
</dbReference>
<evidence type="ECO:0000256" key="3">
    <source>
        <dbReference type="ARBA" id="ARBA00023125"/>
    </source>
</evidence>
<keyword evidence="7" id="KW-1185">Reference proteome</keyword>
<dbReference type="GO" id="GO:0030983">
    <property type="term" value="F:mismatched DNA binding"/>
    <property type="evidence" value="ECO:0007669"/>
    <property type="project" value="InterPro"/>
</dbReference>
<dbReference type="AlphaFoldDB" id="A0A7W8M425"/>
<dbReference type="GO" id="GO:0005829">
    <property type="term" value="C:cytosol"/>
    <property type="evidence" value="ECO:0007669"/>
    <property type="project" value="TreeGrafter"/>
</dbReference>
<evidence type="ECO:0000256" key="2">
    <source>
        <dbReference type="ARBA" id="ARBA00022840"/>
    </source>
</evidence>
<protein>
    <submittedName>
        <fullName evidence="6">Energy-coupling factor transporter ATP-binding protein EcfA2</fullName>
    </submittedName>
</protein>
<dbReference type="Proteomes" id="UP000543642">
    <property type="component" value="Unassembled WGS sequence"/>
</dbReference>
<sequence length="589" mass="66469">MDSRETILLVVVIIAILIAAKMIYDGASRKKKLFQKIKKAYGKLPDNDYSAPRYSDNGIGYYYKNKSHDTPVIDDITWNDLDMETVYMILNNTGSGVGEEYLYDMLHTPCMDDKKLKERDRIARYFDSHEEERLKVQCELYKLGKLRNSSVGQYLSGVRSLRPHKPVLHMACLAALILIAAGCAVRPGTWLPYIFLIIVINMVVYFKRKASISSYFVVFSYLARMTETARKIGGLKCEGIDGASKVLKEATRPLRSISRYSWLFVSGTDFSADLLAIVLDYVKMLTHVDMIVFDYLAYRLFKYGKELDQIMETLGEIDCDIAIASYRRYMKDGQGTPICTPDLCEEGPLKIHAENIYHPMIVHPVTNTFNAEKSVLVTGSNASGKSTFLKTVAINAIFAQTIYTCLADRFESRFFRIYSSMALQDNIASNESYYIVEIKSLKRIVDAAAPPPAGQAVLTGENETEPWSRVPVLCFIDEVLRGTNTIERIAASSRILYALSAMNALCFAATHDIELTSILENSFANYHFQEEVNDNDVIFDYILYPGRATSRNAIKLLGIIGFDQKIINEASAAARDFETKGVWAQLNER</sequence>
<evidence type="ECO:0000259" key="5">
    <source>
        <dbReference type="SMART" id="SM00534"/>
    </source>
</evidence>
<dbReference type="GO" id="GO:0006298">
    <property type="term" value="P:mismatch repair"/>
    <property type="evidence" value="ECO:0007669"/>
    <property type="project" value="InterPro"/>
</dbReference>
<keyword evidence="2 6" id="KW-0067">ATP-binding</keyword>
<dbReference type="InterPro" id="IPR000432">
    <property type="entry name" value="DNA_mismatch_repair_MutS_C"/>
</dbReference>
<accession>A0A7W8M425</accession>
<proteinExistence type="predicted"/>
<keyword evidence="1" id="KW-0547">Nucleotide-binding</keyword>
<keyword evidence="3" id="KW-0238">DNA-binding</keyword>
<dbReference type="EMBL" id="JACHFW010000002">
    <property type="protein sequence ID" value="MBB5263560.1"/>
    <property type="molecule type" value="Genomic_DNA"/>
</dbReference>
<comment type="caution">
    <text evidence="6">The sequence shown here is derived from an EMBL/GenBank/DDBJ whole genome shotgun (WGS) entry which is preliminary data.</text>
</comment>
<feature type="transmembrane region" description="Helical" evidence="4">
    <location>
        <begin position="6"/>
        <end position="24"/>
    </location>
</feature>
<feature type="transmembrane region" description="Helical" evidence="4">
    <location>
        <begin position="167"/>
        <end position="184"/>
    </location>
</feature>
<feature type="domain" description="DNA mismatch repair proteins mutS family" evidence="5">
    <location>
        <begin position="372"/>
        <end position="575"/>
    </location>
</feature>
<evidence type="ECO:0000313" key="6">
    <source>
        <dbReference type="EMBL" id="MBB5263560.1"/>
    </source>
</evidence>
<evidence type="ECO:0000256" key="4">
    <source>
        <dbReference type="SAM" id="Phobius"/>
    </source>
</evidence>
<dbReference type="SUPFAM" id="SSF48334">
    <property type="entry name" value="DNA repair protein MutS, domain III"/>
    <property type="match status" value="1"/>
</dbReference>
<gene>
    <name evidence="6" type="ORF">HNP82_000658</name>
</gene>
<dbReference type="SUPFAM" id="SSF52540">
    <property type="entry name" value="P-loop containing nucleoside triphosphate hydrolases"/>
    <property type="match status" value="1"/>
</dbReference>
<dbReference type="RefSeq" id="WP_183771462.1">
    <property type="nucleotide sequence ID" value="NZ_JACHFW010000002.1"/>
</dbReference>
<dbReference type="SMART" id="SM00534">
    <property type="entry name" value="MUTSac"/>
    <property type="match status" value="1"/>
</dbReference>
<dbReference type="GO" id="GO:0140664">
    <property type="term" value="F:ATP-dependent DNA damage sensor activity"/>
    <property type="evidence" value="ECO:0007669"/>
    <property type="project" value="InterPro"/>
</dbReference>
<dbReference type="InterPro" id="IPR036187">
    <property type="entry name" value="DNA_mismatch_repair_MutS_sf"/>
</dbReference>
<keyword evidence="4" id="KW-0812">Transmembrane</keyword>
<dbReference type="PANTHER" id="PTHR11361:SF152">
    <property type="entry name" value="DNA MISMATCH REPAIR PROTEIN"/>
    <property type="match status" value="1"/>
</dbReference>
<dbReference type="Gene3D" id="3.40.50.300">
    <property type="entry name" value="P-loop containing nucleotide triphosphate hydrolases"/>
    <property type="match status" value="1"/>
</dbReference>
<keyword evidence="4" id="KW-0472">Membrane</keyword>
<evidence type="ECO:0000313" key="7">
    <source>
        <dbReference type="Proteomes" id="UP000543642"/>
    </source>
</evidence>
<dbReference type="Pfam" id="PF00488">
    <property type="entry name" value="MutS_V"/>
    <property type="match status" value="2"/>
</dbReference>
<organism evidence="6 7">
    <name type="scientific">Catenibacillus scindens</name>
    <dbReference type="NCBI Taxonomy" id="673271"/>
    <lineage>
        <taxon>Bacteria</taxon>
        <taxon>Bacillati</taxon>
        <taxon>Bacillota</taxon>
        <taxon>Clostridia</taxon>
        <taxon>Lachnospirales</taxon>
        <taxon>Lachnospiraceae</taxon>
        <taxon>Catenibacillus</taxon>
    </lineage>
</organism>
<dbReference type="InterPro" id="IPR027417">
    <property type="entry name" value="P-loop_NTPase"/>
</dbReference>
<feature type="transmembrane region" description="Helical" evidence="4">
    <location>
        <begin position="190"/>
        <end position="206"/>
    </location>
</feature>
<name>A0A7W8M425_9FIRM</name>
<dbReference type="GO" id="GO:0005524">
    <property type="term" value="F:ATP binding"/>
    <property type="evidence" value="ECO:0007669"/>
    <property type="project" value="UniProtKB-KW"/>
</dbReference>
<keyword evidence="4" id="KW-1133">Transmembrane helix</keyword>
<evidence type="ECO:0000256" key="1">
    <source>
        <dbReference type="ARBA" id="ARBA00022741"/>
    </source>
</evidence>
<reference evidence="6 7" key="1">
    <citation type="submission" date="2020-08" db="EMBL/GenBank/DDBJ databases">
        <title>Genomic Encyclopedia of Type Strains, Phase IV (KMG-IV): sequencing the most valuable type-strain genomes for metagenomic binning, comparative biology and taxonomic classification.</title>
        <authorList>
            <person name="Goeker M."/>
        </authorList>
    </citation>
    <scope>NUCLEOTIDE SEQUENCE [LARGE SCALE GENOMIC DNA]</scope>
    <source>
        <strain evidence="6 7">DSM 106146</strain>
    </source>
</reference>
<dbReference type="InterPro" id="IPR045076">
    <property type="entry name" value="MutS"/>
</dbReference>